<protein>
    <submittedName>
        <fullName evidence="2">Uncharacterized protein</fullName>
    </submittedName>
</protein>
<accession>A0A7J7VI19</accession>
<gene>
    <name evidence="2" type="ORF">mMyoMyo1_008270</name>
</gene>
<feature type="compositionally biased region" description="Low complexity" evidence="1">
    <location>
        <begin position="52"/>
        <end position="64"/>
    </location>
</feature>
<organism evidence="2 3">
    <name type="scientific">Myotis myotis</name>
    <name type="common">Greater mouse-eared bat</name>
    <name type="synonym">Vespertilio myotis</name>
    <dbReference type="NCBI Taxonomy" id="51298"/>
    <lineage>
        <taxon>Eukaryota</taxon>
        <taxon>Metazoa</taxon>
        <taxon>Chordata</taxon>
        <taxon>Craniata</taxon>
        <taxon>Vertebrata</taxon>
        <taxon>Euteleostomi</taxon>
        <taxon>Mammalia</taxon>
        <taxon>Eutheria</taxon>
        <taxon>Laurasiatheria</taxon>
        <taxon>Chiroptera</taxon>
        <taxon>Yangochiroptera</taxon>
        <taxon>Vespertilionidae</taxon>
        <taxon>Myotis</taxon>
    </lineage>
</organism>
<comment type="caution">
    <text evidence="2">The sequence shown here is derived from an EMBL/GenBank/DDBJ whole genome shotgun (WGS) entry which is preliminary data.</text>
</comment>
<dbReference type="AlphaFoldDB" id="A0A7J7VI19"/>
<dbReference type="EMBL" id="JABWUV010000010">
    <property type="protein sequence ID" value="KAF6324804.1"/>
    <property type="molecule type" value="Genomic_DNA"/>
</dbReference>
<feature type="region of interest" description="Disordered" evidence="1">
    <location>
        <begin position="14"/>
        <end position="64"/>
    </location>
</feature>
<evidence type="ECO:0000313" key="3">
    <source>
        <dbReference type="Proteomes" id="UP000527355"/>
    </source>
</evidence>
<dbReference type="Proteomes" id="UP000527355">
    <property type="component" value="Unassembled WGS sequence"/>
</dbReference>
<evidence type="ECO:0000256" key="1">
    <source>
        <dbReference type="SAM" id="MobiDB-lite"/>
    </source>
</evidence>
<reference evidence="2 3" key="1">
    <citation type="journal article" date="2020" name="Nature">
        <title>Six reference-quality genomes reveal evolution of bat adaptations.</title>
        <authorList>
            <person name="Jebb D."/>
            <person name="Huang Z."/>
            <person name="Pippel M."/>
            <person name="Hughes G.M."/>
            <person name="Lavrichenko K."/>
            <person name="Devanna P."/>
            <person name="Winkler S."/>
            <person name="Jermiin L.S."/>
            <person name="Skirmuntt E.C."/>
            <person name="Katzourakis A."/>
            <person name="Burkitt-Gray L."/>
            <person name="Ray D.A."/>
            <person name="Sullivan K.A.M."/>
            <person name="Roscito J.G."/>
            <person name="Kirilenko B.M."/>
            <person name="Davalos L.M."/>
            <person name="Corthals A.P."/>
            <person name="Power M.L."/>
            <person name="Jones G."/>
            <person name="Ransome R.D."/>
            <person name="Dechmann D.K.N."/>
            <person name="Locatelli A.G."/>
            <person name="Puechmaille S.J."/>
            <person name="Fedrigo O."/>
            <person name="Jarvis E.D."/>
            <person name="Hiller M."/>
            <person name="Vernes S.C."/>
            <person name="Myers E.W."/>
            <person name="Teeling E.C."/>
        </authorList>
    </citation>
    <scope>NUCLEOTIDE SEQUENCE [LARGE SCALE GENOMIC DNA]</scope>
    <source>
        <strain evidence="2">MMyoMyo1</strain>
        <tissue evidence="2">Flight muscle</tissue>
    </source>
</reference>
<proteinExistence type="predicted"/>
<name>A0A7J7VI19_MYOMY</name>
<evidence type="ECO:0000313" key="2">
    <source>
        <dbReference type="EMBL" id="KAF6324804.1"/>
    </source>
</evidence>
<sequence length="129" mass="13290">MYMKISLLSESVVRDGTQSQVPAHPCTPQNRMRLRPSWPHPPQAPQGGGLASGPPATTPGAASGLLAQPQGLHWCTVGAGEGCGRLASLGGIAGGLQGMSGPSYSVLIGWTPAARGGEHLKERDLNYPI</sequence>
<keyword evidence="3" id="KW-1185">Reference proteome</keyword>